<dbReference type="InterPro" id="IPR029063">
    <property type="entry name" value="SAM-dependent_MTases_sf"/>
</dbReference>
<dbReference type="SUPFAM" id="SSF53335">
    <property type="entry name" value="S-adenosyl-L-methionine-dependent methyltransferases"/>
    <property type="match status" value="1"/>
</dbReference>
<dbReference type="Proteomes" id="UP000332933">
    <property type="component" value="Unassembled WGS sequence"/>
</dbReference>
<gene>
    <name evidence="3" type="primary">Aste57867_19264</name>
    <name evidence="2" type="ORF">As57867_019200</name>
    <name evidence="3" type="ORF">ASTE57867_19264</name>
</gene>
<dbReference type="Gene3D" id="3.40.50.150">
    <property type="entry name" value="Vaccinia Virus protein VP39"/>
    <property type="match status" value="1"/>
</dbReference>
<dbReference type="InterPro" id="IPR050508">
    <property type="entry name" value="Methyltransf_Superfamily"/>
</dbReference>
<evidence type="ECO:0000313" key="4">
    <source>
        <dbReference type="Proteomes" id="UP000332933"/>
    </source>
</evidence>
<sequence>MVATSRPTAAVHAIAKQGFVNGSFYDKARPSFPVEALAHLIPSSLDRTSSHVLEIGSGTGKFTALLASVFDGDRLTTVEPVAGMRAAFAANFPAIPCVDGTAEHLPLADASHDAIYLAQTFHWCDNVEALTEMARVLRPRGVLGLVWNMEDDRTPWVAALRAIYQRFDGVAPQYRSGKWEAIFRDQTIFDYPLQHVQIERHVPVDGIDQIWHRVLSKSYVQSLSTDAIEDLKAEVYAILDTATFDRDADGKILYPYVTDAYVTTKSA</sequence>
<dbReference type="InterPro" id="IPR013216">
    <property type="entry name" value="Methyltransf_11"/>
</dbReference>
<dbReference type="GO" id="GO:0008757">
    <property type="term" value="F:S-adenosylmethionine-dependent methyltransferase activity"/>
    <property type="evidence" value="ECO:0007669"/>
    <property type="project" value="InterPro"/>
</dbReference>
<dbReference type="PANTHER" id="PTHR42912:SF95">
    <property type="entry name" value="METHYLTRANSFERASE TYPE 11 DOMAIN-CONTAINING PROTEIN"/>
    <property type="match status" value="1"/>
</dbReference>
<dbReference type="OrthoDB" id="66144at2759"/>
<reference evidence="3 4" key="1">
    <citation type="submission" date="2019-03" db="EMBL/GenBank/DDBJ databases">
        <authorList>
            <person name="Gaulin E."/>
            <person name="Dumas B."/>
        </authorList>
    </citation>
    <scope>NUCLEOTIDE SEQUENCE [LARGE SCALE GENOMIC DNA]</scope>
    <source>
        <strain evidence="3">CBS 568.67</strain>
    </source>
</reference>
<organism evidence="3 4">
    <name type="scientific">Aphanomyces stellatus</name>
    <dbReference type="NCBI Taxonomy" id="120398"/>
    <lineage>
        <taxon>Eukaryota</taxon>
        <taxon>Sar</taxon>
        <taxon>Stramenopiles</taxon>
        <taxon>Oomycota</taxon>
        <taxon>Saprolegniomycetes</taxon>
        <taxon>Saprolegniales</taxon>
        <taxon>Verrucalvaceae</taxon>
        <taxon>Aphanomyces</taxon>
    </lineage>
</organism>
<dbReference type="PANTHER" id="PTHR42912">
    <property type="entry name" value="METHYLTRANSFERASE"/>
    <property type="match status" value="1"/>
</dbReference>
<dbReference type="EMBL" id="CAADRA010006502">
    <property type="protein sequence ID" value="VFT95984.1"/>
    <property type="molecule type" value="Genomic_DNA"/>
</dbReference>
<accession>A0A485LCB2</accession>
<reference evidence="2" key="2">
    <citation type="submission" date="2019-06" db="EMBL/GenBank/DDBJ databases">
        <title>Genomics analysis of Aphanomyces spp. identifies a new class of oomycete effector associated with host adaptation.</title>
        <authorList>
            <person name="Gaulin E."/>
        </authorList>
    </citation>
    <scope>NUCLEOTIDE SEQUENCE</scope>
    <source>
        <strain evidence="2">CBS 578.67</strain>
    </source>
</reference>
<protein>
    <submittedName>
        <fullName evidence="3">Aste57867_19264 protein</fullName>
    </submittedName>
</protein>
<feature type="domain" description="Methyltransferase type 11" evidence="1">
    <location>
        <begin position="53"/>
        <end position="143"/>
    </location>
</feature>
<dbReference type="EMBL" id="VJMH01006481">
    <property type="protein sequence ID" value="KAF0689285.1"/>
    <property type="molecule type" value="Genomic_DNA"/>
</dbReference>
<evidence type="ECO:0000313" key="2">
    <source>
        <dbReference type="EMBL" id="KAF0689285.1"/>
    </source>
</evidence>
<evidence type="ECO:0000313" key="3">
    <source>
        <dbReference type="EMBL" id="VFT95984.1"/>
    </source>
</evidence>
<dbReference type="CDD" id="cd02440">
    <property type="entry name" value="AdoMet_MTases"/>
    <property type="match status" value="1"/>
</dbReference>
<keyword evidence="4" id="KW-1185">Reference proteome</keyword>
<evidence type="ECO:0000259" key="1">
    <source>
        <dbReference type="Pfam" id="PF08241"/>
    </source>
</evidence>
<name>A0A485LCB2_9STRA</name>
<proteinExistence type="predicted"/>
<dbReference type="AlphaFoldDB" id="A0A485LCB2"/>
<dbReference type="Pfam" id="PF08241">
    <property type="entry name" value="Methyltransf_11"/>
    <property type="match status" value="1"/>
</dbReference>